<evidence type="ECO:0000256" key="1">
    <source>
        <dbReference type="SAM" id="Phobius"/>
    </source>
</evidence>
<dbReference type="VEuPathDB" id="FungiDB:AeMF1_010588"/>
<feature type="chain" id="PRO_5026187692" description="RING-type domain-containing protein" evidence="2">
    <location>
        <begin position="21"/>
        <end position="551"/>
    </location>
</feature>
<proteinExistence type="predicted"/>
<dbReference type="SUPFAM" id="SSF117281">
    <property type="entry name" value="Kelch motif"/>
    <property type="match status" value="1"/>
</dbReference>
<dbReference type="PANTHER" id="PTHR23244">
    <property type="entry name" value="KELCH REPEAT DOMAIN"/>
    <property type="match status" value="1"/>
</dbReference>
<sequence>MTMMAIVLAALFISLASVCGVKWSPLWSADSNASKPAPREGSILQVVHDTAFIYGGLGNATYFRDTWKFDLRQREWTALPKQAHSPGYRFDHVAITHGSFIYVFGGTLANSSSSLNVGFLQTNDVWKLNTDTSAWSQVFSMSKESPRPRTEASAVVALDGMVVFGGVVLANTVPSDFNDVWHFNCTSETWTVVKPIESSVLPPSRFSHAATTVVGMLAAKFTGDSSGNVVNNMTTMVVFSGRRVVRNGWSILNDAWMLPLDGDNKSWTKLTMSSSFSRIFAGAVTIDTRVWLFGGFGFYSSSEREGLAFADTVATSTANLPQITLYYDYEPPEFDSAPNARFHHALAVWNGSLVVFGGKFFELLGDLWLRNTSDVSTTLNPFESNAFHTAVAVALAIFWIVTCLAYLFLFFLRLWFHPVRPSHSSQAHATAGPCQNPLAGGTASWFIAERDLSSVQARLGTLGSFQHKELPGACCSLCLEKARSSTNAARFASSVDFAGGDQLRELSCCHLYHPMCIDEWLAKNQVRHHIAKRINSQLDVSIVQTQHAGLS</sequence>
<dbReference type="AlphaFoldDB" id="A0A6G0XME3"/>
<keyword evidence="4" id="KW-1185">Reference proteome</keyword>
<feature type="transmembrane region" description="Helical" evidence="1">
    <location>
        <begin position="390"/>
        <end position="416"/>
    </location>
</feature>
<accession>A0A6G0XME3</accession>
<dbReference type="Gene3D" id="3.30.40.10">
    <property type="entry name" value="Zinc/RING finger domain, C3HC4 (zinc finger)"/>
    <property type="match status" value="1"/>
</dbReference>
<dbReference type="InterPro" id="IPR015915">
    <property type="entry name" value="Kelch-typ_b-propeller"/>
</dbReference>
<evidence type="ECO:0000256" key="2">
    <source>
        <dbReference type="SAM" id="SignalP"/>
    </source>
</evidence>
<dbReference type="EMBL" id="VJMJ01000037">
    <property type="protein sequence ID" value="KAF0741370.1"/>
    <property type="molecule type" value="Genomic_DNA"/>
</dbReference>
<feature type="signal peptide" evidence="2">
    <location>
        <begin position="1"/>
        <end position="20"/>
    </location>
</feature>
<evidence type="ECO:0000313" key="3">
    <source>
        <dbReference type="EMBL" id="KAF0741370.1"/>
    </source>
</evidence>
<keyword evidence="1" id="KW-0812">Transmembrane</keyword>
<keyword evidence="1" id="KW-1133">Transmembrane helix</keyword>
<dbReference type="InterPro" id="IPR013083">
    <property type="entry name" value="Znf_RING/FYVE/PHD"/>
</dbReference>
<evidence type="ECO:0000313" key="4">
    <source>
        <dbReference type="Proteomes" id="UP000481153"/>
    </source>
</evidence>
<name>A0A6G0XME3_9STRA</name>
<dbReference type="Gene3D" id="2.120.10.80">
    <property type="entry name" value="Kelch-type beta propeller"/>
    <property type="match status" value="2"/>
</dbReference>
<keyword evidence="1" id="KW-0472">Membrane</keyword>
<organism evidence="3 4">
    <name type="scientific">Aphanomyces euteiches</name>
    <dbReference type="NCBI Taxonomy" id="100861"/>
    <lineage>
        <taxon>Eukaryota</taxon>
        <taxon>Sar</taxon>
        <taxon>Stramenopiles</taxon>
        <taxon>Oomycota</taxon>
        <taxon>Saprolegniomycetes</taxon>
        <taxon>Saprolegniales</taxon>
        <taxon>Verrucalvaceae</taxon>
        <taxon>Aphanomyces</taxon>
    </lineage>
</organism>
<reference evidence="3 4" key="1">
    <citation type="submission" date="2019-07" db="EMBL/GenBank/DDBJ databases">
        <title>Genomics analysis of Aphanomyces spp. identifies a new class of oomycete effector associated with host adaptation.</title>
        <authorList>
            <person name="Gaulin E."/>
        </authorList>
    </citation>
    <scope>NUCLEOTIDE SEQUENCE [LARGE SCALE GENOMIC DNA]</scope>
    <source>
        <strain evidence="3 4">ATCC 201684</strain>
    </source>
</reference>
<comment type="caution">
    <text evidence="3">The sequence shown here is derived from an EMBL/GenBank/DDBJ whole genome shotgun (WGS) entry which is preliminary data.</text>
</comment>
<protein>
    <recommendedName>
        <fullName evidence="5">RING-type domain-containing protein</fullName>
    </recommendedName>
</protein>
<keyword evidence="2" id="KW-0732">Signal</keyword>
<dbReference type="SUPFAM" id="SSF57850">
    <property type="entry name" value="RING/U-box"/>
    <property type="match status" value="1"/>
</dbReference>
<evidence type="ECO:0008006" key="5">
    <source>
        <dbReference type="Google" id="ProtNLM"/>
    </source>
</evidence>
<dbReference type="Pfam" id="PF24681">
    <property type="entry name" value="Kelch_KLHDC2_KLHL20_DRC7"/>
    <property type="match status" value="1"/>
</dbReference>
<gene>
    <name evidence="3" type="ORF">Ae201684_003480</name>
</gene>
<dbReference type="Proteomes" id="UP000481153">
    <property type="component" value="Unassembled WGS sequence"/>
</dbReference>